<dbReference type="AlphaFoldDB" id="A0A7M7G0J4"/>
<protein>
    <recommendedName>
        <fullName evidence="2">MADF domain-containing protein</fullName>
    </recommendedName>
</protein>
<feature type="region of interest" description="Disordered" evidence="1">
    <location>
        <begin position="407"/>
        <end position="426"/>
    </location>
</feature>
<dbReference type="GO" id="GO:0005667">
    <property type="term" value="C:transcription regulator complex"/>
    <property type="evidence" value="ECO:0000318"/>
    <property type="project" value="GO_Central"/>
</dbReference>
<evidence type="ECO:0000313" key="3">
    <source>
        <dbReference type="EnsemblMetazoa" id="XP_001199778"/>
    </source>
</evidence>
<proteinExistence type="predicted"/>
<feature type="compositionally biased region" description="Low complexity" evidence="1">
    <location>
        <begin position="323"/>
        <end position="333"/>
    </location>
</feature>
<name>A0A7M7G0J4_STRPU</name>
<feature type="compositionally biased region" description="Low complexity" evidence="1">
    <location>
        <begin position="363"/>
        <end position="385"/>
    </location>
</feature>
<evidence type="ECO:0000256" key="1">
    <source>
        <dbReference type="SAM" id="MobiDB-lite"/>
    </source>
</evidence>
<dbReference type="PANTHER" id="PTHR12243:SF67">
    <property type="entry name" value="COREPRESSOR OF PANGOLIN, ISOFORM A-RELATED"/>
    <property type="match status" value="1"/>
</dbReference>
<dbReference type="SMART" id="SM00595">
    <property type="entry name" value="MADF"/>
    <property type="match status" value="1"/>
</dbReference>
<dbReference type="PROSITE" id="PS51029">
    <property type="entry name" value="MADF"/>
    <property type="match status" value="1"/>
</dbReference>
<feature type="compositionally biased region" description="Low complexity" evidence="1">
    <location>
        <begin position="287"/>
        <end position="302"/>
    </location>
</feature>
<dbReference type="GO" id="GO:0005634">
    <property type="term" value="C:nucleus"/>
    <property type="evidence" value="ECO:0000318"/>
    <property type="project" value="GO_Central"/>
</dbReference>
<dbReference type="OMA" id="ANKWARL"/>
<keyword evidence="4" id="KW-1185">Reference proteome</keyword>
<dbReference type="OrthoDB" id="6487365at2759"/>
<organism evidence="3 4">
    <name type="scientific">Strongylocentrotus purpuratus</name>
    <name type="common">Purple sea urchin</name>
    <dbReference type="NCBI Taxonomy" id="7668"/>
    <lineage>
        <taxon>Eukaryota</taxon>
        <taxon>Metazoa</taxon>
        <taxon>Echinodermata</taxon>
        <taxon>Eleutherozoa</taxon>
        <taxon>Echinozoa</taxon>
        <taxon>Echinoidea</taxon>
        <taxon>Euechinoidea</taxon>
        <taxon>Echinacea</taxon>
        <taxon>Camarodonta</taxon>
        <taxon>Echinidea</taxon>
        <taxon>Strongylocentrotidae</taxon>
        <taxon>Strongylocentrotus</taxon>
    </lineage>
</organism>
<dbReference type="Pfam" id="PF10545">
    <property type="entry name" value="MADF_DNA_bdg"/>
    <property type="match status" value="1"/>
</dbReference>
<evidence type="ECO:0000313" key="4">
    <source>
        <dbReference type="Proteomes" id="UP000007110"/>
    </source>
</evidence>
<reference evidence="3" key="2">
    <citation type="submission" date="2021-01" db="UniProtKB">
        <authorList>
            <consortium name="EnsemblMetazoa"/>
        </authorList>
    </citation>
    <scope>IDENTIFICATION</scope>
</reference>
<feature type="compositionally biased region" description="Polar residues" evidence="1">
    <location>
        <begin position="335"/>
        <end position="360"/>
    </location>
</feature>
<dbReference type="InParanoid" id="A0A7M7G0J4"/>
<dbReference type="GO" id="GO:0006357">
    <property type="term" value="P:regulation of transcription by RNA polymerase II"/>
    <property type="evidence" value="ECO:0000318"/>
    <property type="project" value="GO_Central"/>
</dbReference>
<dbReference type="RefSeq" id="XP_001199778.2">
    <property type="nucleotide sequence ID" value="XM_001199778.4"/>
</dbReference>
<dbReference type="Proteomes" id="UP000007110">
    <property type="component" value="Unassembled WGS sequence"/>
</dbReference>
<dbReference type="EnsemblMetazoa" id="XM_001199778">
    <property type="protein sequence ID" value="XP_001199778"/>
    <property type="gene ID" value="LOC763718"/>
</dbReference>
<feature type="region of interest" description="Disordered" evidence="1">
    <location>
        <begin position="253"/>
        <end position="401"/>
    </location>
</feature>
<feature type="domain" description="MADF" evidence="2">
    <location>
        <begin position="123"/>
        <end position="208"/>
    </location>
</feature>
<feature type="compositionally biased region" description="Polar residues" evidence="1">
    <location>
        <begin position="263"/>
        <end position="278"/>
    </location>
</feature>
<dbReference type="PANTHER" id="PTHR12243">
    <property type="entry name" value="MADF DOMAIN TRANSCRIPTION FACTOR"/>
    <property type="match status" value="1"/>
</dbReference>
<accession>A0A7M7G0J4</accession>
<feature type="compositionally biased region" description="Polar residues" evidence="1">
    <location>
        <begin position="303"/>
        <end position="317"/>
    </location>
</feature>
<reference evidence="4" key="1">
    <citation type="submission" date="2015-02" db="EMBL/GenBank/DDBJ databases">
        <title>Genome sequencing for Strongylocentrotus purpuratus.</title>
        <authorList>
            <person name="Murali S."/>
            <person name="Liu Y."/>
            <person name="Vee V."/>
            <person name="English A."/>
            <person name="Wang M."/>
            <person name="Skinner E."/>
            <person name="Han Y."/>
            <person name="Muzny D.M."/>
            <person name="Worley K.C."/>
            <person name="Gibbs R.A."/>
        </authorList>
    </citation>
    <scope>NUCLEOTIDE SEQUENCE</scope>
</reference>
<dbReference type="GeneID" id="763718"/>
<dbReference type="InterPro" id="IPR039353">
    <property type="entry name" value="TF_Adf1"/>
</dbReference>
<evidence type="ECO:0000259" key="2">
    <source>
        <dbReference type="PROSITE" id="PS51029"/>
    </source>
</evidence>
<sequence length="470" mass="52748">MLSTNVTYFRPAPNCIEIRSYSNPKVIRELVWKNSVTKMESSGHAEEDIKEECVEIISSSDAGSAVTAAAAMFMSAENEAGSESNNVFMTDDQETVPGAGSGTMILRDREGTPSKPEKETVVNLIEMVRYHPQIWDITNAAYREKLLRKRSFRRIGEELGWSTEDVIKKYNNLRTYYTKEIIKQKRSPTYQSKWPYFDQLDSFLRRTVHKRQPAKLALANKWSRLANRNTPDRFGGQDRMQLLVPTGFRKKRQMLNSGDLRQRSTFSRAAATVSTPPVETSKRATVPSTGSSAGSRAGPPSSQINISHVRSLVSQQASREKVSPTPSSSRVPRQQLAQQQVNMPTSNLSIPATSAQSRALQMQLLRKQTQSQPQQQQKPQQLQQQHARPKSPPPATAKAARSTINQPYQQGPTLLPSPSSGQNLMESNDTIFGRLITSQLSKIPEGRKKEQLKINVMQQLVQAMFDEEQS</sequence>
<dbReference type="KEGG" id="spu:763718"/>
<dbReference type="InterPro" id="IPR006578">
    <property type="entry name" value="MADF-dom"/>
</dbReference>